<protein>
    <submittedName>
        <fullName evidence="5">AraC family transcriptional regulator</fullName>
    </submittedName>
</protein>
<evidence type="ECO:0000313" key="5">
    <source>
        <dbReference type="EMBL" id="QBI21048.1"/>
    </source>
</evidence>
<dbReference type="OrthoDB" id="2559672at2"/>
<dbReference type="RefSeq" id="WP_131156041.1">
    <property type="nucleotide sequence ID" value="NZ_CP036402.1"/>
</dbReference>
<organism evidence="5 6">
    <name type="scientific">Egibacter rhizosphaerae</name>
    <dbReference type="NCBI Taxonomy" id="1670831"/>
    <lineage>
        <taxon>Bacteria</taxon>
        <taxon>Bacillati</taxon>
        <taxon>Actinomycetota</taxon>
        <taxon>Nitriliruptoria</taxon>
        <taxon>Egibacterales</taxon>
        <taxon>Egibacteraceae</taxon>
        <taxon>Egibacter</taxon>
    </lineage>
</organism>
<dbReference type="PANTHER" id="PTHR46796">
    <property type="entry name" value="HTH-TYPE TRANSCRIPTIONAL ACTIVATOR RHAS-RELATED"/>
    <property type="match status" value="1"/>
</dbReference>
<feature type="domain" description="HTH araC/xylS-type" evidence="4">
    <location>
        <begin position="1"/>
        <end position="86"/>
    </location>
</feature>
<dbReference type="PANTHER" id="PTHR46796:SF15">
    <property type="entry name" value="BLL1074 PROTEIN"/>
    <property type="match status" value="1"/>
</dbReference>
<dbReference type="Pfam" id="PF12833">
    <property type="entry name" value="HTH_18"/>
    <property type="match status" value="1"/>
</dbReference>
<evidence type="ECO:0000256" key="2">
    <source>
        <dbReference type="ARBA" id="ARBA00023125"/>
    </source>
</evidence>
<keyword evidence="6" id="KW-1185">Reference proteome</keyword>
<dbReference type="InterPro" id="IPR050204">
    <property type="entry name" value="AraC_XylS_family_regulators"/>
</dbReference>
<dbReference type="Proteomes" id="UP000291469">
    <property type="component" value="Chromosome"/>
</dbReference>
<keyword evidence="3" id="KW-0804">Transcription</keyword>
<dbReference type="EMBL" id="CP036402">
    <property type="protein sequence ID" value="QBI21048.1"/>
    <property type="molecule type" value="Genomic_DNA"/>
</dbReference>
<dbReference type="KEGG" id="erz:ER308_16690"/>
<dbReference type="GO" id="GO:0043565">
    <property type="term" value="F:sequence-specific DNA binding"/>
    <property type="evidence" value="ECO:0007669"/>
    <property type="project" value="InterPro"/>
</dbReference>
<keyword evidence="1" id="KW-0805">Transcription regulation</keyword>
<dbReference type="GO" id="GO:0003700">
    <property type="term" value="F:DNA-binding transcription factor activity"/>
    <property type="evidence" value="ECO:0007669"/>
    <property type="project" value="InterPro"/>
</dbReference>
<dbReference type="InterPro" id="IPR009057">
    <property type="entry name" value="Homeodomain-like_sf"/>
</dbReference>
<name>A0A411YIF4_9ACTN</name>
<gene>
    <name evidence="5" type="ORF">ER308_16690</name>
</gene>
<evidence type="ECO:0000313" key="6">
    <source>
        <dbReference type="Proteomes" id="UP000291469"/>
    </source>
</evidence>
<proteinExistence type="predicted"/>
<evidence type="ECO:0000259" key="4">
    <source>
        <dbReference type="PROSITE" id="PS01124"/>
    </source>
</evidence>
<dbReference type="SMART" id="SM00342">
    <property type="entry name" value="HTH_ARAC"/>
    <property type="match status" value="1"/>
</dbReference>
<dbReference type="PROSITE" id="PS01124">
    <property type="entry name" value="HTH_ARAC_FAMILY_2"/>
    <property type="match status" value="1"/>
</dbReference>
<reference evidence="5 6" key="1">
    <citation type="submission" date="2019-01" db="EMBL/GenBank/DDBJ databases">
        <title>Egibacter rhizosphaerae EGI 80759T.</title>
        <authorList>
            <person name="Chen D.-D."/>
            <person name="Tian Y."/>
            <person name="Jiao J.-Y."/>
            <person name="Zhang X.-T."/>
            <person name="Zhang Y.-G."/>
            <person name="Zhang Y."/>
            <person name="Xiao M."/>
            <person name="Shu W.-S."/>
            <person name="Li W.-J."/>
        </authorList>
    </citation>
    <scope>NUCLEOTIDE SEQUENCE [LARGE SCALE GENOMIC DNA]</scope>
    <source>
        <strain evidence="5 6">EGI 80759</strain>
    </source>
</reference>
<dbReference type="Gene3D" id="1.10.10.60">
    <property type="entry name" value="Homeodomain-like"/>
    <property type="match status" value="1"/>
</dbReference>
<dbReference type="SUPFAM" id="SSF46689">
    <property type="entry name" value="Homeodomain-like"/>
    <property type="match status" value="2"/>
</dbReference>
<dbReference type="InterPro" id="IPR018060">
    <property type="entry name" value="HTH_AraC"/>
</dbReference>
<evidence type="ECO:0000256" key="1">
    <source>
        <dbReference type="ARBA" id="ARBA00023015"/>
    </source>
</evidence>
<dbReference type="AlphaFoldDB" id="A0A411YIF4"/>
<accession>A0A411YIF4</accession>
<sequence>MPVGELAAELGWSGRHLTRRFRQHVGLPPKRFARLVRFRRALALLEQADGPSPAEVALLAGYYDQAHLANEVRAMGGRTPAEIRGSVTIDPSPEEVAFVQDPKQGGS</sequence>
<keyword evidence="2" id="KW-0238">DNA-binding</keyword>
<evidence type="ECO:0000256" key="3">
    <source>
        <dbReference type="ARBA" id="ARBA00023163"/>
    </source>
</evidence>